<proteinExistence type="predicted"/>
<feature type="compositionally biased region" description="Basic and acidic residues" evidence="1">
    <location>
        <begin position="32"/>
        <end position="44"/>
    </location>
</feature>
<evidence type="ECO:0000313" key="4">
    <source>
        <dbReference type="Proteomes" id="UP000298663"/>
    </source>
</evidence>
<dbReference type="OrthoDB" id="5812818at2759"/>
<dbReference type="AlphaFoldDB" id="A0A4U5MC44"/>
<dbReference type="EMBL" id="AZBU02000008">
    <property type="protein sequence ID" value="TKR66701.1"/>
    <property type="molecule type" value="Genomic_DNA"/>
</dbReference>
<feature type="transmembrane region" description="Helical" evidence="2">
    <location>
        <begin position="171"/>
        <end position="193"/>
    </location>
</feature>
<organism evidence="3 4">
    <name type="scientific">Steinernema carpocapsae</name>
    <name type="common">Entomopathogenic nematode</name>
    <dbReference type="NCBI Taxonomy" id="34508"/>
    <lineage>
        <taxon>Eukaryota</taxon>
        <taxon>Metazoa</taxon>
        <taxon>Ecdysozoa</taxon>
        <taxon>Nematoda</taxon>
        <taxon>Chromadorea</taxon>
        <taxon>Rhabditida</taxon>
        <taxon>Tylenchina</taxon>
        <taxon>Panagrolaimomorpha</taxon>
        <taxon>Strongyloidoidea</taxon>
        <taxon>Steinernematidae</taxon>
        <taxon>Steinernema</taxon>
    </lineage>
</organism>
<sequence length="283" mass="31649">MDSYELTETTYTESEPSSHSPTVSPKQSNSDAPHKPYHILDPEPYRPPPPSVFLASEETPVKFKDHKPLKNKKALSVAIDIEKRDGSVSSMESRSTSSIVKTSKDKKGSKDKDDVKKEEIVEDLVKLLKRMMNPQQGYASLFGAFCGLFATIAGGIFLHNIKENQVEIRELLAILVAYGIIEIILAFTFVLSLCQTKMALTKGFNKGFQIICGLSTVFLYLMIVVLAAIVGVVGFYKSVYLYGRVDYVNEDSMYFISKFGYRSTVAVFTVHIFAIVLKCCYCR</sequence>
<feature type="region of interest" description="Disordered" evidence="1">
    <location>
        <begin position="86"/>
        <end position="113"/>
    </location>
</feature>
<feature type="compositionally biased region" description="Basic and acidic residues" evidence="1">
    <location>
        <begin position="102"/>
        <end position="113"/>
    </location>
</feature>
<reference evidence="3 4" key="2">
    <citation type="journal article" date="2019" name="G3 (Bethesda)">
        <title>Hybrid Assembly of the Genome of the Entomopathogenic Nematode Steinernema carpocapsae Identifies the X-Chromosome.</title>
        <authorList>
            <person name="Serra L."/>
            <person name="Macchietto M."/>
            <person name="Macias-Munoz A."/>
            <person name="McGill C.J."/>
            <person name="Rodriguez I.M."/>
            <person name="Rodriguez B."/>
            <person name="Murad R."/>
            <person name="Mortazavi A."/>
        </authorList>
    </citation>
    <scope>NUCLEOTIDE SEQUENCE [LARGE SCALE GENOMIC DNA]</scope>
    <source>
        <strain evidence="3 4">ALL</strain>
    </source>
</reference>
<feature type="transmembrane region" description="Helical" evidence="2">
    <location>
        <begin position="259"/>
        <end position="281"/>
    </location>
</feature>
<feature type="compositionally biased region" description="Low complexity" evidence="1">
    <location>
        <begin position="7"/>
        <end position="25"/>
    </location>
</feature>
<keyword evidence="2" id="KW-0472">Membrane</keyword>
<evidence type="ECO:0000256" key="1">
    <source>
        <dbReference type="SAM" id="MobiDB-lite"/>
    </source>
</evidence>
<dbReference type="Proteomes" id="UP000298663">
    <property type="component" value="Unassembled WGS sequence"/>
</dbReference>
<accession>A0A4U5MC44</accession>
<keyword evidence="4" id="KW-1185">Reference proteome</keyword>
<evidence type="ECO:0000313" key="3">
    <source>
        <dbReference type="EMBL" id="TKR66701.1"/>
    </source>
</evidence>
<gene>
    <name evidence="3" type="ORF">L596_022953</name>
</gene>
<keyword evidence="2" id="KW-0812">Transmembrane</keyword>
<feature type="compositionally biased region" description="Low complexity" evidence="1">
    <location>
        <begin position="87"/>
        <end position="98"/>
    </location>
</feature>
<name>A0A4U5MC44_STECR</name>
<protein>
    <submittedName>
        <fullName evidence="3">Uncharacterized protein</fullName>
    </submittedName>
</protein>
<reference evidence="3 4" key="1">
    <citation type="journal article" date="2015" name="Genome Biol.">
        <title>Comparative genomics of Steinernema reveals deeply conserved gene regulatory networks.</title>
        <authorList>
            <person name="Dillman A.R."/>
            <person name="Macchietto M."/>
            <person name="Porter C.F."/>
            <person name="Rogers A."/>
            <person name="Williams B."/>
            <person name="Antoshechkin I."/>
            <person name="Lee M.M."/>
            <person name="Goodwin Z."/>
            <person name="Lu X."/>
            <person name="Lewis E.E."/>
            <person name="Goodrich-Blair H."/>
            <person name="Stock S.P."/>
            <person name="Adams B.J."/>
            <person name="Sternberg P.W."/>
            <person name="Mortazavi A."/>
        </authorList>
    </citation>
    <scope>NUCLEOTIDE SEQUENCE [LARGE SCALE GENOMIC DNA]</scope>
    <source>
        <strain evidence="3 4">ALL</strain>
    </source>
</reference>
<feature type="transmembrane region" description="Helical" evidence="2">
    <location>
        <begin position="214"/>
        <end position="239"/>
    </location>
</feature>
<keyword evidence="2" id="KW-1133">Transmembrane helix</keyword>
<feature type="region of interest" description="Disordered" evidence="1">
    <location>
        <begin position="1"/>
        <end position="67"/>
    </location>
</feature>
<feature type="transmembrane region" description="Helical" evidence="2">
    <location>
        <begin position="138"/>
        <end position="159"/>
    </location>
</feature>
<comment type="caution">
    <text evidence="3">The sequence shown here is derived from an EMBL/GenBank/DDBJ whole genome shotgun (WGS) entry which is preliminary data.</text>
</comment>
<evidence type="ECO:0000256" key="2">
    <source>
        <dbReference type="SAM" id="Phobius"/>
    </source>
</evidence>